<evidence type="ECO:0008006" key="3">
    <source>
        <dbReference type="Google" id="ProtNLM"/>
    </source>
</evidence>
<accession>A0A1T5GG55</accession>
<protein>
    <recommendedName>
        <fullName evidence="3">Outer membrane protein beta-barrel domain-containing protein</fullName>
    </recommendedName>
</protein>
<keyword evidence="2" id="KW-1185">Reference proteome</keyword>
<dbReference type="Gene3D" id="2.40.160.20">
    <property type="match status" value="1"/>
</dbReference>
<name>A0A1T5GG55_9FLAO</name>
<organism evidence="1 2">
    <name type="scientific">Soonwooa buanensis</name>
    <dbReference type="NCBI Taxonomy" id="619805"/>
    <lineage>
        <taxon>Bacteria</taxon>
        <taxon>Pseudomonadati</taxon>
        <taxon>Bacteroidota</taxon>
        <taxon>Flavobacteriia</taxon>
        <taxon>Flavobacteriales</taxon>
        <taxon>Weeksellaceae</taxon>
        <taxon>Chryseobacterium group</taxon>
        <taxon>Soonwooa</taxon>
    </lineage>
</organism>
<dbReference type="OrthoDB" id="1253126at2"/>
<dbReference type="AlphaFoldDB" id="A0A1T5GG55"/>
<dbReference type="EMBL" id="FUYZ01000012">
    <property type="protein sequence ID" value="SKC07409.1"/>
    <property type="molecule type" value="Genomic_DNA"/>
</dbReference>
<reference evidence="1 2" key="1">
    <citation type="submission" date="2017-02" db="EMBL/GenBank/DDBJ databases">
        <authorList>
            <person name="Peterson S.W."/>
        </authorList>
    </citation>
    <scope>NUCLEOTIDE SEQUENCE [LARGE SCALE GENOMIC DNA]</scope>
    <source>
        <strain evidence="1 2">DSM 22323</strain>
    </source>
</reference>
<dbReference type="Proteomes" id="UP000191112">
    <property type="component" value="Unassembled WGS sequence"/>
</dbReference>
<evidence type="ECO:0000313" key="2">
    <source>
        <dbReference type="Proteomes" id="UP000191112"/>
    </source>
</evidence>
<sequence length="184" mass="20571">MKKLVYMATLCSVSFFNAQKFEVSAGYGTGSLFGGADSILKAVGTTIFNGEPEMPNSNGVLTVALTTYNENMKWRYGLEANLESFNETKSSYRKQSYFSILPKVDYFWSDADNKWRFYSGVSVGVLFRDLDYVDPSKNVQKTNDTFLAFNIMPIGVRYGGNFGVFIEPSIGTRGFVQGGLNYIF</sequence>
<evidence type="ECO:0000313" key="1">
    <source>
        <dbReference type="EMBL" id="SKC07409.1"/>
    </source>
</evidence>
<gene>
    <name evidence="1" type="ORF">SAMN05660477_02797</name>
</gene>
<dbReference type="RefSeq" id="WP_079667980.1">
    <property type="nucleotide sequence ID" value="NZ_FUYZ01000012.1"/>
</dbReference>
<proteinExistence type="predicted"/>